<dbReference type="EMBL" id="CP023036">
    <property type="protein sequence ID" value="AXY21664.1"/>
    <property type="molecule type" value="Genomic_DNA"/>
</dbReference>
<evidence type="ECO:0000313" key="1">
    <source>
        <dbReference type="EMBL" id="AXY21664.1"/>
    </source>
</evidence>
<protein>
    <submittedName>
        <fullName evidence="1">Uncharacterized protein</fullName>
    </submittedName>
</protein>
<dbReference type="Proteomes" id="UP000264120">
    <property type="component" value="Chromosome"/>
</dbReference>
<keyword evidence="2" id="KW-1185">Reference proteome</keyword>
<dbReference type="AlphaFoldDB" id="A0A347W9X1"/>
<reference evidence="1 2" key="1">
    <citation type="submission" date="2017-08" db="EMBL/GenBank/DDBJ databases">
        <title>Complete genome sequence of Gluconacetobacter saccharivorans CV1 isolated from Fermented Vinegar.</title>
        <authorList>
            <person name="Kim S.-Y."/>
        </authorList>
    </citation>
    <scope>NUCLEOTIDE SEQUENCE [LARGE SCALE GENOMIC DNA]</scope>
    <source>
        <strain evidence="1 2">CV1</strain>
    </source>
</reference>
<gene>
    <name evidence="1" type="ORF">CD178_00863</name>
</gene>
<dbReference type="KEGG" id="ksc:CD178_00863"/>
<organism evidence="1 2">
    <name type="scientific">Komagataeibacter saccharivorans</name>
    <dbReference type="NCBI Taxonomy" id="265959"/>
    <lineage>
        <taxon>Bacteria</taxon>
        <taxon>Pseudomonadati</taxon>
        <taxon>Pseudomonadota</taxon>
        <taxon>Alphaproteobacteria</taxon>
        <taxon>Acetobacterales</taxon>
        <taxon>Acetobacteraceae</taxon>
        <taxon>Komagataeibacter</taxon>
    </lineage>
</organism>
<evidence type="ECO:0000313" key="2">
    <source>
        <dbReference type="Proteomes" id="UP000264120"/>
    </source>
</evidence>
<name>A0A347W9X1_9PROT</name>
<dbReference type="RefSeq" id="WP_162900400.1">
    <property type="nucleotide sequence ID" value="NZ_CP023036.1"/>
</dbReference>
<accession>A0A347W9X1</accession>
<proteinExistence type="predicted"/>
<sequence length="46" mass="4727">MARGIRAAKPLVGCGQIWHVAGAADGARKDIRAIRGRAAVAAMQAI</sequence>